<evidence type="ECO:0000313" key="3">
    <source>
        <dbReference type="Proteomes" id="UP000001312"/>
    </source>
</evidence>
<keyword evidence="1" id="KW-0732">Signal</keyword>
<dbReference type="RefSeq" id="XP_001595622.1">
    <property type="nucleotide sequence ID" value="XM_001595572.1"/>
</dbReference>
<evidence type="ECO:0000256" key="1">
    <source>
        <dbReference type="SAM" id="SignalP"/>
    </source>
</evidence>
<reference evidence="3" key="1">
    <citation type="journal article" date="2011" name="PLoS Genet.">
        <title>Genomic analysis of the necrotrophic fungal pathogens Sclerotinia sclerotiorum and Botrytis cinerea.</title>
        <authorList>
            <person name="Amselem J."/>
            <person name="Cuomo C.A."/>
            <person name="van Kan J.A."/>
            <person name="Viaud M."/>
            <person name="Benito E.P."/>
            <person name="Couloux A."/>
            <person name="Coutinho P.M."/>
            <person name="de Vries R.P."/>
            <person name="Dyer P.S."/>
            <person name="Fillinger S."/>
            <person name="Fournier E."/>
            <person name="Gout L."/>
            <person name="Hahn M."/>
            <person name="Kohn L."/>
            <person name="Lapalu N."/>
            <person name="Plummer K.M."/>
            <person name="Pradier J.M."/>
            <person name="Quevillon E."/>
            <person name="Sharon A."/>
            <person name="Simon A."/>
            <person name="ten Have A."/>
            <person name="Tudzynski B."/>
            <person name="Tudzynski P."/>
            <person name="Wincker P."/>
            <person name="Andrew M."/>
            <person name="Anthouard V."/>
            <person name="Beever R.E."/>
            <person name="Beffa R."/>
            <person name="Benoit I."/>
            <person name="Bouzid O."/>
            <person name="Brault B."/>
            <person name="Chen Z."/>
            <person name="Choquer M."/>
            <person name="Collemare J."/>
            <person name="Cotton P."/>
            <person name="Danchin E.G."/>
            <person name="Da Silva C."/>
            <person name="Gautier A."/>
            <person name="Giraud C."/>
            <person name="Giraud T."/>
            <person name="Gonzalez C."/>
            <person name="Grossetete S."/>
            <person name="Guldener U."/>
            <person name="Henrissat B."/>
            <person name="Howlett B.J."/>
            <person name="Kodira C."/>
            <person name="Kretschmer M."/>
            <person name="Lappartient A."/>
            <person name="Leroch M."/>
            <person name="Levis C."/>
            <person name="Mauceli E."/>
            <person name="Neuveglise C."/>
            <person name="Oeser B."/>
            <person name="Pearson M."/>
            <person name="Poulain J."/>
            <person name="Poussereau N."/>
            <person name="Quesneville H."/>
            <person name="Rascle C."/>
            <person name="Schumacher J."/>
            <person name="Segurens B."/>
            <person name="Sexton A."/>
            <person name="Silva E."/>
            <person name="Sirven C."/>
            <person name="Soanes D.M."/>
            <person name="Talbot N.J."/>
            <person name="Templeton M."/>
            <person name="Yandava C."/>
            <person name="Yarden O."/>
            <person name="Zeng Q."/>
            <person name="Rollins J.A."/>
            <person name="Lebrun M.H."/>
            <person name="Dickman M."/>
        </authorList>
    </citation>
    <scope>NUCLEOTIDE SEQUENCE [LARGE SCALE GENOMIC DNA]</scope>
    <source>
        <strain evidence="3">ATCC 18683 / 1980 / Ss-1</strain>
    </source>
</reference>
<sequence length="83" mass="9287">MFLAFLIGLEISSTTIQGISFQAISCCKSFLDLKYAEISQFIAARPRCGHGHGDLFWNPFLARGFYPVIALTFTHRYSCCTSV</sequence>
<evidence type="ECO:0000313" key="2">
    <source>
        <dbReference type="EMBL" id="EDO01237.1"/>
    </source>
</evidence>
<dbReference type="Proteomes" id="UP000001312">
    <property type="component" value="Unassembled WGS sequence"/>
</dbReference>
<gene>
    <name evidence="2" type="ORF">SS1G_03711</name>
</gene>
<dbReference type="GeneID" id="5491343"/>
<dbReference type="InParanoid" id="A7EEH1"/>
<keyword evidence="3" id="KW-1185">Reference proteome</keyword>
<name>A7EEH1_SCLS1</name>
<dbReference type="EMBL" id="CH476624">
    <property type="protein sequence ID" value="EDO01237.1"/>
    <property type="molecule type" value="Genomic_DNA"/>
</dbReference>
<feature type="signal peptide" evidence="1">
    <location>
        <begin position="1"/>
        <end position="18"/>
    </location>
</feature>
<accession>A7EEH1</accession>
<organism evidence="2 3">
    <name type="scientific">Sclerotinia sclerotiorum (strain ATCC 18683 / 1980 / Ss-1)</name>
    <name type="common">White mold</name>
    <name type="synonym">Whetzelinia sclerotiorum</name>
    <dbReference type="NCBI Taxonomy" id="665079"/>
    <lineage>
        <taxon>Eukaryota</taxon>
        <taxon>Fungi</taxon>
        <taxon>Dikarya</taxon>
        <taxon>Ascomycota</taxon>
        <taxon>Pezizomycotina</taxon>
        <taxon>Leotiomycetes</taxon>
        <taxon>Helotiales</taxon>
        <taxon>Sclerotiniaceae</taxon>
        <taxon>Sclerotinia</taxon>
    </lineage>
</organism>
<dbReference type="AlphaFoldDB" id="A7EEH1"/>
<proteinExistence type="predicted"/>
<dbReference type="HOGENOM" id="CLU_2543978_0_0_1"/>
<dbReference type="KEGG" id="ssl:SS1G_03711"/>
<feature type="chain" id="PRO_5002705560" evidence="1">
    <location>
        <begin position="19"/>
        <end position="83"/>
    </location>
</feature>
<protein>
    <submittedName>
        <fullName evidence="2">Uncharacterized protein</fullName>
    </submittedName>
</protein>